<dbReference type="GeneID" id="87894915"/>
<comment type="caution">
    <text evidence="1">The sequence shown here is derived from an EMBL/GenBank/DDBJ whole genome shotgun (WGS) entry which is preliminary data.</text>
</comment>
<gene>
    <name evidence="1" type="ORF">QC761_121515</name>
</gene>
<keyword evidence="2" id="KW-1185">Reference proteome</keyword>
<evidence type="ECO:0000313" key="1">
    <source>
        <dbReference type="EMBL" id="KAK4649737.1"/>
    </source>
</evidence>
<organism evidence="1 2">
    <name type="scientific">Podospora bellae-mahoneyi</name>
    <dbReference type="NCBI Taxonomy" id="2093777"/>
    <lineage>
        <taxon>Eukaryota</taxon>
        <taxon>Fungi</taxon>
        <taxon>Dikarya</taxon>
        <taxon>Ascomycota</taxon>
        <taxon>Pezizomycotina</taxon>
        <taxon>Sordariomycetes</taxon>
        <taxon>Sordariomycetidae</taxon>
        <taxon>Sordariales</taxon>
        <taxon>Podosporaceae</taxon>
        <taxon>Podospora</taxon>
    </lineage>
</organism>
<dbReference type="Proteomes" id="UP001322138">
    <property type="component" value="Unassembled WGS sequence"/>
</dbReference>
<name>A0ABR0G203_9PEZI</name>
<proteinExistence type="predicted"/>
<reference evidence="1 2" key="1">
    <citation type="journal article" date="2023" name="bioRxiv">
        <title>High-quality genome assemblies of four members of thePodospora anserinaspecies complex.</title>
        <authorList>
            <person name="Ament-Velasquez S.L."/>
            <person name="Vogan A.A."/>
            <person name="Wallerman O."/>
            <person name="Hartmann F."/>
            <person name="Gautier V."/>
            <person name="Silar P."/>
            <person name="Giraud T."/>
            <person name="Johannesson H."/>
        </authorList>
    </citation>
    <scope>NUCLEOTIDE SEQUENCE [LARGE SCALE GENOMIC DNA]</scope>
    <source>
        <strain evidence="1 2">CBS 112042</strain>
    </source>
</reference>
<dbReference type="EMBL" id="JAFFGZ010000001">
    <property type="protein sequence ID" value="KAK4649737.1"/>
    <property type="molecule type" value="Genomic_DNA"/>
</dbReference>
<accession>A0ABR0G203</accession>
<protein>
    <submittedName>
        <fullName evidence="1">Uncharacterized protein</fullName>
    </submittedName>
</protein>
<sequence>MNPKLPPLTVFLATASVLTPVPTRVSAAPALASSSTAPSARSG</sequence>
<dbReference type="RefSeq" id="XP_062738712.1">
    <property type="nucleotide sequence ID" value="XM_062875433.1"/>
</dbReference>
<evidence type="ECO:0000313" key="2">
    <source>
        <dbReference type="Proteomes" id="UP001322138"/>
    </source>
</evidence>